<keyword evidence="4 7" id="KW-0812">Transmembrane</keyword>
<protein>
    <submittedName>
        <fullName evidence="9">MgtC/SapB transporter</fullName>
    </submittedName>
</protein>
<feature type="transmembrane region" description="Helical" evidence="7">
    <location>
        <begin position="45"/>
        <end position="66"/>
    </location>
</feature>
<sequence>MLIINWFSSNSEFYLSMIIRLALACLLGGFIGFEREHVHRPAGFRTHILVCVGSALVMITSEYIYYHFSSHVNTDPARLGAQVISGIGFLGAGTIIKEGISVKGLTTAASLWAVSCVGIAIGIGFYSGAFIATAFIFLTLVVAKKTQSRRTVKKSLRLYVHTQIKKGEVNKLSMIIQEMGAVIKKTDFISSERDGEMVIRFTLDSSMEVSIAEIIEAILCNDAVRRVYEEI</sequence>
<dbReference type="STRING" id="394503.Ccel_0293"/>
<evidence type="ECO:0000256" key="3">
    <source>
        <dbReference type="ARBA" id="ARBA00022475"/>
    </source>
</evidence>
<comment type="subcellular location">
    <subcellularLocation>
        <location evidence="1">Cell membrane</location>
        <topology evidence="1">Multi-pass membrane protein</topology>
    </subcellularLocation>
</comment>
<feature type="transmembrane region" description="Helical" evidence="7">
    <location>
        <begin position="111"/>
        <end position="143"/>
    </location>
</feature>
<dbReference type="RefSeq" id="WP_012634745.1">
    <property type="nucleotide sequence ID" value="NC_011898.1"/>
</dbReference>
<dbReference type="GO" id="GO:0005886">
    <property type="term" value="C:plasma membrane"/>
    <property type="evidence" value="ECO:0007669"/>
    <property type="project" value="UniProtKB-SubCell"/>
</dbReference>
<organism evidence="9 10">
    <name type="scientific">Ruminiclostridium cellulolyticum (strain ATCC 35319 / DSM 5812 / JCM 6584 / H10)</name>
    <name type="common">Clostridium cellulolyticum</name>
    <dbReference type="NCBI Taxonomy" id="394503"/>
    <lineage>
        <taxon>Bacteria</taxon>
        <taxon>Bacillati</taxon>
        <taxon>Bacillota</taxon>
        <taxon>Clostridia</taxon>
        <taxon>Eubacteriales</taxon>
        <taxon>Oscillospiraceae</taxon>
        <taxon>Ruminiclostridium</taxon>
    </lineage>
</organism>
<evidence type="ECO:0000313" key="9">
    <source>
        <dbReference type="EMBL" id="ACL74680.1"/>
    </source>
</evidence>
<dbReference type="PANTHER" id="PTHR33778">
    <property type="entry name" value="PROTEIN MGTC"/>
    <property type="match status" value="1"/>
</dbReference>
<dbReference type="eggNOG" id="COG1285">
    <property type="taxonomic scope" value="Bacteria"/>
</dbReference>
<keyword evidence="10" id="KW-1185">Reference proteome</keyword>
<gene>
    <name evidence="9" type="ordered locus">Ccel_0293</name>
</gene>
<keyword evidence="5 7" id="KW-1133">Transmembrane helix</keyword>
<dbReference type="InterPro" id="IPR049177">
    <property type="entry name" value="MgtC_SapB_SrpB_YhiD_N"/>
</dbReference>
<feature type="transmembrane region" description="Helical" evidence="7">
    <location>
        <begin position="13"/>
        <end position="33"/>
    </location>
</feature>
<dbReference type="EMBL" id="CP001348">
    <property type="protein sequence ID" value="ACL74680.1"/>
    <property type="molecule type" value="Genomic_DNA"/>
</dbReference>
<accession>B8I5A0</accession>
<dbReference type="PANTHER" id="PTHR33778:SF1">
    <property type="entry name" value="MAGNESIUM TRANSPORTER YHID-RELATED"/>
    <property type="match status" value="1"/>
</dbReference>
<dbReference type="InterPro" id="IPR003416">
    <property type="entry name" value="MgtC/SapB/SrpB/YhiD_fam"/>
</dbReference>
<dbReference type="HOGENOM" id="CLU_079292_0_1_9"/>
<keyword evidence="6 7" id="KW-0472">Membrane</keyword>
<dbReference type="Proteomes" id="UP000001349">
    <property type="component" value="Chromosome"/>
</dbReference>
<dbReference type="OrthoDB" id="9811198at2"/>
<evidence type="ECO:0000259" key="8">
    <source>
        <dbReference type="Pfam" id="PF02308"/>
    </source>
</evidence>
<name>B8I5A0_RUMCH</name>
<dbReference type="Pfam" id="PF02308">
    <property type="entry name" value="MgtC"/>
    <property type="match status" value="1"/>
</dbReference>
<evidence type="ECO:0000256" key="7">
    <source>
        <dbReference type="SAM" id="Phobius"/>
    </source>
</evidence>
<feature type="domain" description="MgtC/SapB/SrpB/YhiD N-terminal" evidence="8">
    <location>
        <begin position="21"/>
        <end position="147"/>
    </location>
</feature>
<keyword evidence="3" id="KW-1003">Cell membrane</keyword>
<evidence type="ECO:0000256" key="4">
    <source>
        <dbReference type="ARBA" id="ARBA00022692"/>
    </source>
</evidence>
<reference evidence="9 10" key="1">
    <citation type="submission" date="2009-01" db="EMBL/GenBank/DDBJ databases">
        <title>Complete sequence of Clostridium cellulolyticum H10.</title>
        <authorList>
            <consortium name="US DOE Joint Genome Institute"/>
            <person name="Lucas S."/>
            <person name="Copeland A."/>
            <person name="Lapidus A."/>
            <person name="Glavina del Rio T."/>
            <person name="Dalin E."/>
            <person name="Tice H."/>
            <person name="Bruce D."/>
            <person name="Goodwin L."/>
            <person name="Pitluck S."/>
            <person name="Chertkov O."/>
            <person name="Saunders E."/>
            <person name="Brettin T."/>
            <person name="Detter J.C."/>
            <person name="Han C."/>
            <person name="Larimer F."/>
            <person name="Land M."/>
            <person name="Hauser L."/>
            <person name="Kyrpides N."/>
            <person name="Ivanova N."/>
            <person name="Zhou J."/>
            <person name="Richardson P."/>
        </authorList>
    </citation>
    <scope>NUCLEOTIDE SEQUENCE [LARGE SCALE GENOMIC DNA]</scope>
    <source>
        <strain evidence="10">ATCC 35319 / DSM 5812 / JCM 6584 / H10</strain>
    </source>
</reference>
<evidence type="ECO:0000256" key="2">
    <source>
        <dbReference type="ARBA" id="ARBA00009298"/>
    </source>
</evidence>
<evidence type="ECO:0000313" key="10">
    <source>
        <dbReference type="Proteomes" id="UP000001349"/>
    </source>
</evidence>
<evidence type="ECO:0000256" key="5">
    <source>
        <dbReference type="ARBA" id="ARBA00022989"/>
    </source>
</evidence>
<evidence type="ECO:0000256" key="6">
    <source>
        <dbReference type="ARBA" id="ARBA00023136"/>
    </source>
</evidence>
<proteinExistence type="inferred from homology"/>
<evidence type="ECO:0000256" key="1">
    <source>
        <dbReference type="ARBA" id="ARBA00004651"/>
    </source>
</evidence>
<dbReference type="PRINTS" id="PR01837">
    <property type="entry name" value="MGTCSAPBPROT"/>
</dbReference>
<comment type="similarity">
    <text evidence="2">Belongs to the MgtC/SapB family.</text>
</comment>
<dbReference type="AlphaFoldDB" id="B8I5A0"/>
<dbReference type="KEGG" id="cce:Ccel_0293"/>